<evidence type="ECO:0000313" key="6">
    <source>
        <dbReference type="Proteomes" id="UP000326565"/>
    </source>
</evidence>
<dbReference type="FunFam" id="3.40.50.300:FF:001721">
    <property type="entry name" value="AAA family ATPase, putative"/>
    <property type="match status" value="1"/>
</dbReference>
<dbReference type="InterPro" id="IPR027417">
    <property type="entry name" value="P-loop_NTPase"/>
</dbReference>
<dbReference type="CDD" id="cd19511">
    <property type="entry name" value="RecA-like_CDC48_r2-like"/>
    <property type="match status" value="1"/>
</dbReference>
<dbReference type="InterPro" id="IPR003593">
    <property type="entry name" value="AAA+_ATPase"/>
</dbReference>
<reference evidence="5 6" key="1">
    <citation type="submission" date="2019-04" db="EMBL/GenBank/DDBJ databases">
        <title>Friends and foes A comparative genomics study of 23 Aspergillus species from section Flavi.</title>
        <authorList>
            <consortium name="DOE Joint Genome Institute"/>
            <person name="Kjaerbolling I."/>
            <person name="Vesth T."/>
            <person name="Frisvad J.C."/>
            <person name="Nybo J.L."/>
            <person name="Theobald S."/>
            <person name="Kildgaard S."/>
            <person name="Isbrandt T."/>
            <person name="Kuo A."/>
            <person name="Sato A."/>
            <person name="Lyhne E.K."/>
            <person name="Kogle M.E."/>
            <person name="Wiebenga A."/>
            <person name="Kun R.S."/>
            <person name="Lubbers R.J."/>
            <person name="Makela M.R."/>
            <person name="Barry K."/>
            <person name="Chovatia M."/>
            <person name="Clum A."/>
            <person name="Daum C."/>
            <person name="Haridas S."/>
            <person name="He G."/>
            <person name="LaButti K."/>
            <person name="Lipzen A."/>
            <person name="Mondo S."/>
            <person name="Riley R."/>
            <person name="Salamov A."/>
            <person name="Simmons B.A."/>
            <person name="Magnuson J.K."/>
            <person name="Henrissat B."/>
            <person name="Mortensen U.H."/>
            <person name="Larsen T.O."/>
            <person name="Devries R.P."/>
            <person name="Grigoriev I.V."/>
            <person name="Machida M."/>
            <person name="Baker S.E."/>
            <person name="Andersen M.R."/>
        </authorList>
    </citation>
    <scope>NUCLEOTIDE SEQUENCE [LARGE SCALE GENOMIC DNA]</scope>
    <source>
        <strain evidence="5 6">CBS 151.66</strain>
    </source>
</reference>
<evidence type="ECO:0000259" key="4">
    <source>
        <dbReference type="SMART" id="SM00382"/>
    </source>
</evidence>
<dbReference type="EMBL" id="ML732348">
    <property type="protein sequence ID" value="KAB8069285.1"/>
    <property type="molecule type" value="Genomic_DNA"/>
</dbReference>
<gene>
    <name evidence="5" type="ORF">BDV29DRAFT_183085</name>
</gene>
<dbReference type="GO" id="GO:0005524">
    <property type="term" value="F:ATP binding"/>
    <property type="evidence" value="ECO:0007669"/>
    <property type="project" value="UniProtKB-KW"/>
</dbReference>
<dbReference type="InterPro" id="IPR041569">
    <property type="entry name" value="AAA_lid_3"/>
</dbReference>
<dbReference type="Gene3D" id="2.40.40.20">
    <property type="match status" value="1"/>
</dbReference>
<dbReference type="Gene3D" id="3.40.50.300">
    <property type="entry name" value="P-loop containing nucleotide triphosphate hydrolases"/>
    <property type="match status" value="2"/>
</dbReference>
<keyword evidence="5" id="KW-0378">Hydrolase</keyword>
<dbReference type="SMART" id="SM00382">
    <property type="entry name" value="AAA"/>
    <property type="match status" value="2"/>
</dbReference>
<dbReference type="GO" id="GO:0016887">
    <property type="term" value="F:ATP hydrolysis activity"/>
    <property type="evidence" value="ECO:0007669"/>
    <property type="project" value="InterPro"/>
</dbReference>
<evidence type="ECO:0000256" key="3">
    <source>
        <dbReference type="SAM" id="MobiDB-lite"/>
    </source>
</evidence>
<feature type="compositionally biased region" description="Polar residues" evidence="3">
    <location>
        <begin position="439"/>
        <end position="449"/>
    </location>
</feature>
<dbReference type="Proteomes" id="UP000326565">
    <property type="component" value="Unassembled WGS sequence"/>
</dbReference>
<dbReference type="AlphaFoldDB" id="A0A5N5WNB9"/>
<dbReference type="GO" id="GO:0005737">
    <property type="term" value="C:cytoplasm"/>
    <property type="evidence" value="ECO:0007669"/>
    <property type="project" value="TreeGrafter"/>
</dbReference>
<accession>A0A5N5WNB9</accession>
<keyword evidence="6" id="KW-1185">Reference proteome</keyword>
<dbReference type="InterPro" id="IPR003960">
    <property type="entry name" value="ATPase_AAA_CS"/>
</dbReference>
<dbReference type="PROSITE" id="PS00674">
    <property type="entry name" value="AAA"/>
    <property type="match status" value="1"/>
</dbReference>
<keyword evidence="1" id="KW-0547">Nucleotide-binding</keyword>
<organism evidence="5 6">
    <name type="scientific">Aspergillus leporis</name>
    <dbReference type="NCBI Taxonomy" id="41062"/>
    <lineage>
        <taxon>Eukaryota</taxon>
        <taxon>Fungi</taxon>
        <taxon>Dikarya</taxon>
        <taxon>Ascomycota</taxon>
        <taxon>Pezizomycotina</taxon>
        <taxon>Eurotiomycetes</taxon>
        <taxon>Eurotiomycetidae</taxon>
        <taxon>Eurotiales</taxon>
        <taxon>Aspergillaceae</taxon>
        <taxon>Aspergillus</taxon>
        <taxon>Aspergillus subgen. Circumdati</taxon>
    </lineage>
</organism>
<evidence type="ECO:0000256" key="1">
    <source>
        <dbReference type="ARBA" id="ARBA00022741"/>
    </source>
</evidence>
<evidence type="ECO:0000256" key="2">
    <source>
        <dbReference type="ARBA" id="ARBA00022840"/>
    </source>
</evidence>
<sequence length="754" mass="83984">MSEPRLFTVRPLSKQARNDYRDAFRVYLSSSSLAALKLRAGDVCTLNHSGECAKTAIAWSATENIQNTVVQTSRTLQDCYNIKLGEKVSIFKVDGPLEEIESISLVECSDIDRLTKYGPLPPLDRHHWVWALEFPLTKCDVLAVGLVFDLELKGQRRSFRVASIRALNRNTDNTLLRFTEASKILIGDHSDEGKETLSPNIQVQSSGLGGMSRQIDIVNESLADFSLGSGRVAMPFFYEHSRGVLLYGPKGTGKTALLRQIQAAGWRKAFNIGSSTFSKNVGDGEAKLRNIFQEAIRYQPSAVVIDQLEFIAPKRTSLDSQSLTTVLCECLDLAKSALVLVVGATRHPNEVDDALRTPHRLAIEIEMQIPTAYDRAEILRAICGYQSTVLSNTLIDMMAEKTHGYVGADLFALLQLVCRKARQRQIIEIGSKDRPLGPTSMSTGDSSEGFTAEKEAVPLEVRETDVFSALQETRPTAMREVFLETPKVRWSDIGGQHDIKRRLQKAVERPLRYPERMRRLNVNSKKGILLYGPPGCSKTLTVKALATEAGLNFLAVKGAEILSMYVGESERALRDIFRKARSARPSIIFFDEIDAIASKRSSTSQGGVNVLTTLLNEMDGIEELKSVLVIAATNKPEVIDPALMRPGRLDNILYIGPPDFEARKEILNIWCHKSVIHPEVNLEELAWKTEGYSGAEIVSICETAGDAALDEEEETGQEQDVRWEHFEIALKQVKRQITESVIQQYEQWGESIEI</sequence>
<keyword evidence="2" id="KW-0067">ATP-binding</keyword>
<dbReference type="SUPFAM" id="SSF52540">
    <property type="entry name" value="P-loop containing nucleoside triphosphate hydrolases"/>
    <property type="match status" value="2"/>
</dbReference>
<protein>
    <submittedName>
        <fullName evidence="5">P-loop containing nucleoside triphosphate hydrolase protein</fullName>
    </submittedName>
</protein>
<feature type="domain" description="AAA+ ATPase" evidence="4">
    <location>
        <begin position="524"/>
        <end position="659"/>
    </location>
</feature>
<dbReference type="Pfam" id="PF17862">
    <property type="entry name" value="AAA_lid_3"/>
    <property type="match status" value="1"/>
</dbReference>
<proteinExistence type="predicted"/>
<name>A0A5N5WNB9_9EURO</name>
<feature type="region of interest" description="Disordered" evidence="3">
    <location>
        <begin position="432"/>
        <end position="451"/>
    </location>
</feature>
<dbReference type="PANTHER" id="PTHR23077">
    <property type="entry name" value="AAA-FAMILY ATPASE"/>
    <property type="match status" value="1"/>
</dbReference>
<dbReference type="OrthoDB" id="27435at2759"/>
<dbReference type="Pfam" id="PF00004">
    <property type="entry name" value="AAA"/>
    <property type="match status" value="2"/>
</dbReference>
<feature type="domain" description="AAA+ ATPase" evidence="4">
    <location>
        <begin position="240"/>
        <end position="371"/>
    </location>
</feature>
<evidence type="ECO:0000313" key="5">
    <source>
        <dbReference type="EMBL" id="KAB8069285.1"/>
    </source>
</evidence>
<dbReference type="InterPro" id="IPR003959">
    <property type="entry name" value="ATPase_AAA_core"/>
</dbReference>
<dbReference type="Gene3D" id="1.10.8.60">
    <property type="match status" value="2"/>
</dbReference>
<dbReference type="InterPro" id="IPR050168">
    <property type="entry name" value="AAA_ATPase_domain"/>
</dbReference>
<dbReference type="PANTHER" id="PTHR23077:SF27">
    <property type="entry name" value="ATPASE FAMILY GENE 2 PROTEIN HOMOLOG A"/>
    <property type="match status" value="1"/>
</dbReference>